<dbReference type="GO" id="GO:0042806">
    <property type="term" value="F:fucose binding"/>
    <property type="evidence" value="ECO:0007669"/>
    <property type="project" value="UniProtKB-ARBA"/>
</dbReference>
<feature type="domain" description="F5/8 type C" evidence="8">
    <location>
        <begin position="72"/>
        <end position="217"/>
    </location>
</feature>
<accession>A0A8C5PVH6</accession>
<evidence type="ECO:0000256" key="7">
    <source>
        <dbReference type="ARBA" id="ARBA00023157"/>
    </source>
</evidence>
<dbReference type="PANTHER" id="PTHR45713">
    <property type="entry name" value="FTP DOMAIN-CONTAINING PROTEIN"/>
    <property type="match status" value="1"/>
</dbReference>
<evidence type="ECO:0000256" key="6">
    <source>
        <dbReference type="ARBA" id="ARBA00022837"/>
    </source>
</evidence>
<evidence type="ECO:0000313" key="9">
    <source>
        <dbReference type="Ensembl" id="ENSLLEP00000028102.1"/>
    </source>
</evidence>
<reference evidence="9" key="2">
    <citation type="submission" date="2025-09" db="UniProtKB">
        <authorList>
            <consortium name="Ensembl"/>
        </authorList>
    </citation>
    <scope>IDENTIFICATION</scope>
</reference>
<dbReference type="OrthoDB" id="547680at2759"/>
<evidence type="ECO:0000256" key="2">
    <source>
        <dbReference type="ARBA" id="ARBA00010147"/>
    </source>
</evidence>
<keyword evidence="4" id="KW-0479">Metal-binding</keyword>
<dbReference type="InterPro" id="IPR000421">
    <property type="entry name" value="FA58C"/>
</dbReference>
<comment type="similarity">
    <text evidence="2">Belongs to the fucolectin family.</text>
</comment>
<evidence type="ECO:0000259" key="8">
    <source>
        <dbReference type="PROSITE" id="PS50022"/>
    </source>
</evidence>
<comment type="function">
    <text evidence="1">Acts as a defensive agent. Recognizes blood group fucosylated oligosaccharides including A, B, H and Lewis B-type antigens. Does not recognize Lewis A antigen and has low affinity for monovalent haptens.</text>
</comment>
<protein>
    <recommendedName>
        <fullName evidence="8">F5/8 type C domain-containing protein</fullName>
    </recommendedName>
</protein>
<evidence type="ECO:0000313" key="10">
    <source>
        <dbReference type="Proteomes" id="UP000694569"/>
    </source>
</evidence>
<name>A0A8C5PVH6_9ANUR</name>
<dbReference type="SUPFAM" id="SSF49785">
    <property type="entry name" value="Galactose-binding domain-like"/>
    <property type="match status" value="1"/>
</dbReference>
<comment type="subunit">
    <text evidence="3">Homotrimer.</text>
</comment>
<proteinExistence type="inferred from homology"/>
<dbReference type="PANTHER" id="PTHR45713:SF11">
    <property type="entry name" value="FUCOLECTIN TACHYLECTIN-4 PENTRAXIN-1 DOMAIN-CONTAINING PROTEIN"/>
    <property type="match status" value="1"/>
</dbReference>
<dbReference type="Proteomes" id="UP000694569">
    <property type="component" value="Unplaced"/>
</dbReference>
<dbReference type="PROSITE" id="PS50022">
    <property type="entry name" value="FA58C_3"/>
    <property type="match status" value="1"/>
</dbReference>
<organism evidence="9 10">
    <name type="scientific">Leptobrachium leishanense</name>
    <name type="common">Leishan spiny toad</name>
    <dbReference type="NCBI Taxonomy" id="445787"/>
    <lineage>
        <taxon>Eukaryota</taxon>
        <taxon>Metazoa</taxon>
        <taxon>Chordata</taxon>
        <taxon>Craniata</taxon>
        <taxon>Vertebrata</taxon>
        <taxon>Euteleostomi</taxon>
        <taxon>Amphibia</taxon>
        <taxon>Batrachia</taxon>
        <taxon>Anura</taxon>
        <taxon>Pelobatoidea</taxon>
        <taxon>Megophryidae</taxon>
        <taxon>Leptobrachium</taxon>
    </lineage>
</organism>
<dbReference type="Ensembl" id="ENSLLET00000029192.1">
    <property type="protein sequence ID" value="ENSLLEP00000028102.1"/>
    <property type="gene ID" value="ENSLLEG00000017800.1"/>
</dbReference>
<keyword evidence="6" id="KW-0106">Calcium</keyword>
<evidence type="ECO:0000256" key="1">
    <source>
        <dbReference type="ARBA" id="ARBA00002219"/>
    </source>
</evidence>
<keyword evidence="5" id="KW-0430">Lectin</keyword>
<keyword evidence="7" id="KW-1015">Disulfide bond</keyword>
<dbReference type="InterPro" id="IPR051941">
    <property type="entry name" value="BG_Antigen-Binding_Lectin"/>
</dbReference>
<dbReference type="Gene3D" id="2.60.120.260">
    <property type="entry name" value="Galactose-binding domain-like"/>
    <property type="match status" value="1"/>
</dbReference>
<dbReference type="GO" id="GO:0010185">
    <property type="term" value="P:regulation of cellular defense response"/>
    <property type="evidence" value="ECO:0007669"/>
    <property type="project" value="UniProtKB-ARBA"/>
</dbReference>
<reference evidence="9" key="1">
    <citation type="submission" date="2025-08" db="UniProtKB">
        <authorList>
            <consortium name="Ensembl"/>
        </authorList>
    </citation>
    <scope>IDENTIFICATION</scope>
</reference>
<evidence type="ECO:0000256" key="5">
    <source>
        <dbReference type="ARBA" id="ARBA00022734"/>
    </source>
</evidence>
<evidence type="ECO:0000256" key="3">
    <source>
        <dbReference type="ARBA" id="ARBA00011233"/>
    </source>
</evidence>
<dbReference type="GO" id="GO:0046872">
    <property type="term" value="F:metal ion binding"/>
    <property type="evidence" value="ECO:0007669"/>
    <property type="project" value="UniProtKB-KW"/>
</dbReference>
<evidence type="ECO:0000256" key="4">
    <source>
        <dbReference type="ARBA" id="ARBA00022723"/>
    </source>
</evidence>
<keyword evidence="10" id="KW-1185">Reference proteome</keyword>
<dbReference type="SMART" id="SM00607">
    <property type="entry name" value="FTP"/>
    <property type="match status" value="1"/>
</dbReference>
<dbReference type="InterPro" id="IPR006585">
    <property type="entry name" value="FTP1"/>
</dbReference>
<dbReference type="Pfam" id="PF22633">
    <property type="entry name" value="F5_F8_type_C_2"/>
    <property type="match status" value="1"/>
</dbReference>
<dbReference type="GO" id="GO:0001868">
    <property type="term" value="P:regulation of complement activation, lectin pathway"/>
    <property type="evidence" value="ECO:0007669"/>
    <property type="project" value="UniProtKB-ARBA"/>
</dbReference>
<dbReference type="GeneTree" id="ENSGT01060000248575"/>
<dbReference type="AlphaFoldDB" id="A0A8C5PVH6"/>
<dbReference type="InterPro" id="IPR008979">
    <property type="entry name" value="Galactose-bd-like_sf"/>
</dbReference>
<sequence length="229" mass="25369">MCLEEDKQVKPFLRKYSHEFIEKEDKPCATSRTYINPSRVCKARHRVLLRGDRMKHLILLLACGAVGWAQSCDPQPGALNLARSGQATQSSVYSPSPSTDASKAIDGNTATSYYSYSCATTLSNQPAWWRLDLNRSMKVQSVIITNRQDCCPERLIGAQIKIGNSADGNNPLCGTIKDVSKARVTVCCNGMEGRYLSVTISDRNEYLTLCEVEVYGSEVSVKNEPSVCW</sequence>